<evidence type="ECO:0000256" key="1">
    <source>
        <dbReference type="SAM" id="MobiDB-lite"/>
    </source>
</evidence>
<accession>A0ABP0WIQ3</accession>
<reference evidence="2" key="1">
    <citation type="submission" date="2024-02" db="EMBL/GenBank/DDBJ databases">
        <authorList>
            <consortium name="ELIXIR-Norway"/>
            <consortium name="Elixir Norway"/>
        </authorList>
    </citation>
    <scope>NUCLEOTIDE SEQUENCE</scope>
</reference>
<feature type="region of interest" description="Disordered" evidence="1">
    <location>
        <begin position="37"/>
        <end position="84"/>
    </location>
</feature>
<feature type="compositionally biased region" description="Acidic residues" evidence="1">
    <location>
        <begin position="50"/>
        <end position="59"/>
    </location>
</feature>
<evidence type="ECO:0000313" key="2">
    <source>
        <dbReference type="EMBL" id="CAK9266309.1"/>
    </source>
</evidence>
<organism evidence="2 3">
    <name type="scientific">Sphagnum jensenii</name>
    <dbReference type="NCBI Taxonomy" id="128206"/>
    <lineage>
        <taxon>Eukaryota</taxon>
        <taxon>Viridiplantae</taxon>
        <taxon>Streptophyta</taxon>
        <taxon>Embryophyta</taxon>
        <taxon>Bryophyta</taxon>
        <taxon>Sphagnophytina</taxon>
        <taxon>Sphagnopsida</taxon>
        <taxon>Sphagnales</taxon>
        <taxon>Sphagnaceae</taxon>
        <taxon>Sphagnum</taxon>
    </lineage>
</organism>
<keyword evidence="3" id="KW-1185">Reference proteome</keyword>
<name>A0ABP0WIQ3_9BRYO</name>
<evidence type="ECO:0000313" key="3">
    <source>
        <dbReference type="Proteomes" id="UP001497444"/>
    </source>
</evidence>
<gene>
    <name evidence="2" type="ORF">CSSPJE1EN1_LOCUS11787</name>
</gene>
<dbReference type="Proteomes" id="UP001497444">
    <property type="component" value="Chromosome 18"/>
</dbReference>
<protein>
    <submittedName>
        <fullName evidence="2">Uncharacterized protein</fullName>
    </submittedName>
</protein>
<dbReference type="EMBL" id="OZ020113">
    <property type="protein sequence ID" value="CAK9266309.1"/>
    <property type="molecule type" value="Genomic_DNA"/>
</dbReference>
<proteinExistence type="predicted"/>
<sequence>MAQQQNGSGGNIDVSATNNANSLILHAAIEFVVEGLDDNSPQGLSHSDEGQDAENDDFDPFNGNRLAYSIPQGGSQGGREDDIVGTGYDIVCT</sequence>